<dbReference type="AlphaFoldDB" id="A0A368NHS2"/>
<gene>
    <name evidence="1" type="ORF">DU002_12935</name>
</gene>
<accession>A0A368NHS2</accession>
<proteinExistence type="predicted"/>
<dbReference type="Proteomes" id="UP000252558">
    <property type="component" value="Unassembled WGS sequence"/>
</dbReference>
<organism evidence="1 2">
    <name type="scientific">Corallincola holothuriorum</name>
    <dbReference type="NCBI Taxonomy" id="2282215"/>
    <lineage>
        <taxon>Bacteria</taxon>
        <taxon>Pseudomonadati</taxon>
        <taxon>Pseudomonadota</taxon>
        <taxon>Gammaproteobacteria</taxon>
        <taxon>Alteromonadales</taxon>
        <taxon>Psychromonadaceae</taxon>
        <taxon>Corallincola</taxon>
    </lineage>
</organism>
<evidence type="ECO:0000313" key="1">
    <source>
        <dbReference type="EMBL" id="RCU49285.1"/>
    </source>
</evidence>
<sequence>MHTVLTELGCRTNFSIKKITEYMLPDSKEAFYMFVENDAAQLIIRPAYELFLSDLNSIDGVKSKAGYCHYSEMTRFPTRVHKSANPIHYGIAFTFKDENAAKRCVEKIIVITQGHG</sequence>
<keyword evidence="2" id="KW-1185">Reference proteome</keyword>
<protein>
    <submittedName>
        <fullName evidence="1">Uncharacterized protein</fullName>
    </submittedName>
</protein>
<reference evidence="1 2" key="1">
    <citation type="submission" date="2018-07" db="EMBL/GenBank/DDBJ databases">
        <title>Corallincola holothuriorum sp. nov., a new facultative anaerobe isolated from sea cucumber Apostichopus japonicus.</title>
        <authorList>
            <person name="Xia H."/>
        </authorList>
    </citation>
    <scope>NUCLEOTIDE SEQUENCE [LARGE SCALE GENOMIC DNA]</scope>
    <source>
        <strain evidence="1 2">C4</strain>
    </source>
</reference>
<dbReference type="OrthoDB" id="6291144at2"/>
<evidence type="ECO:0000313" key="2">
    <source>
        <dbReference type="Proteomes" id="UP000252558"/>
    </source>
</evidence>
<comment type="caution">
    <text evidence="1">The sequence shown here is derived from an EMBL/GenBank/DDBJ whole genome shotgun (WGS) entry which is preliminary data.</text>
</comment>
<dbReference type="EMBL" id="QPID01000007">
    <property type="protein sequence ID" value="RCU49285.1"/>
    <property type="molecule type" value="Genomic_DNA"/>
</dbReference>
<name>A0A368NHS2_9GAMM</name>
<dbReference type="Gene3D" id="3.90.1150.40">
    <property type="entry name" value="Protein of unknown function DUF2002"/>
    <property type="match status" value="1"/>
</dbReference>